<dbReference type="EMBL" id="NDIQ01000001">
    <property type="protein sequence ID" value="PRT53323.1"/>
    <property type="molecule type" value="Genomic_DNA"/>
</dbReference>
<dbReference type="RefSeq" id="XP_024663269.1">
    <property type="nucleotide sequence ID" value="XM_024807501.1"/>
</dbReference>
<evidence type="ECO:0000313" key="1">
    <source>
        <dbReference type="EMBL" id="PRT53323.1"/>
    </source>
</evidence>
<dbReference type="PANTHER" id="PTHR28052:SF1">
    <property type="entry name" value="UPF0545 PROTEIN C22ORF39"/>
    <property type="match status" value="1"/>
</dbReference>
<name>A0A2T0FE96_9ASCO</name>
<accession>A0A2T0FE96</accession>
<dbReference type="GeneID" id="36514692"/>
<dbReference type="PANTHER" id="PTHR28052">
    <property type="entry name" value="UPF0545 PROTEIN C22ORF39"/>
    <property type="match status" value="1"/>
</dbReference>
<evidence type="ECO:0000313" key="2">
    <source>
        <dbReference type="Proteomes" id="UP000238350"/>
    </source>
</evidence>
<dbReference type="STRING" id="45607.A0A2T0FE96"/>
<dbReference type="OrthoDB" id="2017405at2759"/>
<dbReference type="AlphaFoldDB" id="A0A2T0FE96"/>
<dbReference type="Pfam" id="PF11326">
    <property type="entry name" value="PANTS-like"/>
    <property type="match status" value="1"/>
</dbReference>
<keyword evidence="2" id="KW-1185">Reference proteome</keyword>
<reference evidence="1 2" key="1">
    <citation type="submission" date="2017-04" db="EMBL/GenBank/DDBJ databases">
        <title>Genome sequencing of [Candida] sorbophila.</title>
        <authorList>
            <person name="Ahn J.O."/>
        </authorList>
    </citation>
    <scope>NUCLEOTIDE SEQUENCE [LARGE SCALE GENOMIC DNA]</scope>
    <source>
        <strain evidence="1 2">DS02</strain>
    </source>
</reference>
<gene>
    <name evidence="1" type="ORF">B9G98_00943</name>
</gene>
<protein>
    <submittedName>
        <fullName evidence="1">Early meiotic induction protein 1</fullName>
    </submittedName>
</protein>
<proteinExistence type="predicted"/>
<organism evidence="1 2">
    <name type="scientific">Wickerhamiella sorbophila</name>
    <dbReference type="NCBI Taxonomy" id="45607"/>
    <lineage>
        <taxon>Eukaryota</taxon>
        <taxon>Fungi</taxon>
        <taxon>Dikarya</taxon>
        <taxon>Ascomycota</taxon>
        <taxon>Saccharomycotina</taxon>
        <taxon>Dipodascomycetes</taxon>
        <taxon>Dipodascales</taxon>
        <taxon>Trichomonascaceae</taxon>
        <taxon>Wickerhamiella</taxon>
    </lineage>
</organism>
<sequence>MAKDDLDDILKEVSAAIGDVNAPVLDPKKENLDKAPVDGTAFPTEMRCSQVFDQLLKCYSIGGQIRHYYRHGELSYCMDKRSKLMFCLKTKLNTEEVRKEKISKWYKEKLAEQMAQRRTSEQVWASREEPLRRPFREDAENYLDEGSN</sequence>
<dbReference type="InterPro" id="IPR021475">
    <property type="entry name" value="Pants/Emi1-like"/>
</dbReference>
<comment type="caution">
    <text evidence="1">The sequence shown here is derived from an EMBL/GenBank/DDBJ whole genome shotgun (WGS) entry which is preliminary data.</text>
</comment>
<dbReference type="Proteomes" id="UP000238350">
    <property type="component" value="Unassembled WGS sequence"/>
</dbReference>